<name>A0A0R2H6D0_WEIVI</name>
<protein>
    <recommendedName>
        <fullName evidence="6">Aminotransferase</fullName>
        <ecNumber evidence="6">2.6.1.-</ecNumber>
    </recommendedName>
</protein>
<proteinExistence type="inferred from homology"/>
<dbReference type="Proteomes" id="UP000051992">
    <property type="component" value="Unassembled WGS sequence"/>
</dbReference>
<dbReference type="GO" id="GO:0030170">
    <property type="term" value="F:pyridoxal phosphate binding"/>
    <property type="evidence" value="ECO:0007669"/>
    <property type="project" value="InterPro"/>
</dbReference>
<comment type="cofactor">
    <cofactor evidence="1 6">
        <name>pyridoxal 5'-phosphate</name>
        <dbReference type="ChEBI" id="CHEBI:597326"/>
    </cofactor>
</comment>
<reference evidence="8 9" key="1">
    <citation type="journal article" date="2015" name="Genome Announc.">
        <title>Expanding the biotechnology potential of lactobacilli through comparative genomics of 213 strains and associated genera.</title>
        <authorList>
            <person name="Sun Z."/>
            <person name="Harris H.M."/>
            <person name="McCann A."/>
            <person name="Guo C."/>
            <person name="Argimon S."/>
            <person name="Zhang W."/>
            <person name="Yang X."/>
            <person name="Jeffery I.B."/>
            <person name="Cooney J.C."/>
            <person name="Kagawa T.F."/>
            <person name="Liu W."/>
            <person name="Song Y."/>
            <person name="Salvetti E."/>
            <person name="Wrobel A."/>
            <person name="Rasinkangas P."/>
            <person name="Parkhill J."/>
            <person name="Rea M.C."/>
            <person name="O'Sullivan O."/>
            <person name="Ritari J."/>
            <person name="Douillard F.P."/>
            <person name="Paul Ross R."/>
            <person name="Yang R."/>
            <person name="Briner A.E."/>
            <person name="Felis G.E."/>
            <person name="de Vos W.M."/>
            <person name="Barrangou R."/>
            <person name="Klaenhammer T.R."/>
            <person name="Caufield P.W."/>
            <person name="Cui Y."/>
            <person name="Zhang H."/>
            <person name="O'Toole P.W."/>
        </authorList>
    </citation>
    <scope>NUCLEOTIDE SEQUENCE [LARGE SCALE GENOMIC DNA]</scope>
    <source>
        <strain evidence="8 9">DSM 20410</strain>
    </source>
</reference>
<dbReference type="InterPro" id="IPR015421">
    <property type="entry name" value="PyrdxlP-dep_Trfase_major"/>
</dbReference>
<dbReference type="EC" id="2.6.1.-" evidence="6"/>
<dbReference type="GO" id="GO:0008483">
    <property type="term" value="F:transaminase activity"/>
    <property type="evidence" value="ECO:0007669"/>
    <property type="project" value="UniProtKB-KW"/>
</dbReference>
<accession>A0A0R2H6D0</accession>
<keyword evidence="4 6" id="KW-0808">Transferase</keyword>
<dbReference type="EMBL" id="JQBM01000001">
    <property type="protein sequence ID" value="KRN47174.1"/>
    <property type="molecule type" value="Genomic_DNA"/>
</dbReference>
<feature type="domain" description="Aminotransferase class I/classII large" evidence="7">
    <location>
        <begin position="37"/>
        <end position="385"/>
    </location>
</feature>
<keyword evidence="3 6" id="KW-0032">Aminotransferase</keyword>
<dbReference type="Pfam" id="PF00155">
    <property type="entry name" value="Aminotran_1_2"/>
    <property type="match status" value="1"/>
</dbReference>
<dbReference type="PANTHER" id="PTHR46383">
    <property type="entry name" value="ASPARTATE AMINOTRANSFERASE"/>
    <property type="match status" value="1"/>
</dbReference>
<dbReference type="PANTHER" id="PTHR46383:SF4">
    <property type="entry name" value="AMINOTRANSFERASE"/>
    <property type="match status" value="1"/>
</dbReference>
<evidence type="ECO:0000259" key="7">
    <source>
        <dbReference type="Pfam" id="PF00155"/>
    </source>
</evidence>
<evidence type="ECO:0000313" key="9">
    <source>
        <dbReference type="Proteomes" id="UP000051992"/>
    </source>
</evidence>
<evidence type="ECO:0000256" key="4">
    <source>
        <dbReference type="ARBA" id="ARBA00022679"/>
    </source>
</evidence>
<gene>
    <name evidence="8" type="ORF">IV50_GL000446</name>
</gene>
<comment type="similarity">
    <text evidence="2 6">Belongs to the class-I pyridoxal-phosphate-dependent aminotransferase family.</text>
</comment>
<comment type="caution">
    <text evidence="8">The sequence shown here is derived from an EMBL/GenBank/DDBJ whole genome shotgun (WGS) entry which is preliminary data.</text>
</comment>
<dbReference type="RefSeq" id="WP_057744403.1">
    <property type="nucleotide sequence ID" value="NZ_BJLU01000003.1"/>
</dbReference>
<dbReference type="PROSITE" id="PS00105">
    <property type="entry name" value="AA_TRANSFER_CLASS_1"/>
    <property type="match status" value="1"/>
</dbReference>
<evidence type="ECO:0000256" key="3">
    <source>
        <dbReference type="ARBA" id="ARBA00022576"/>
    </source>
</evidence>
<dbReference type="Gene3D" id="3.40.640.10">
    <property type="entry name" value="Type I PLP-dependent aspartate aminotransferase-like (Major domain)"/>
    <property type="match status" value="1"/>
</dbReference>
<evidence type="ECO:0000256" key="1">
    <source>
        <dbReference type="ARBA" id="ARBA00001933"/>
    </source>
</evidence>
<dbReference type="PATRIC" id="fig|1629.5.peg.450"/>
<dbReference type="OrthoDB" id="9802328at2"/>
<keyword evidence="5" id="KW-0663">Pyridoxal phosphate</keyword>
<evidence type="ECO:0000256" key="6">
    <source>
        <dbReference type="RuleBase" id="RU000481"/>
    </source>
</evidence>
<dbReference type="InterPro" id="IPR050596">
    <property type="entry name" value="AspAT/PAT-like"/>
</dbReference>
<dbReference type="InterPro" id="IPR004839">
    <property type="entry name" value="Aminotransferase_I/II_large"/>
</dbReference>
<organism evidence="8 9">
    <name type="scientific">Weissella viridescens</name>
    <name type="common">Lactobacillus viridescens</name>
    <dbReference type="NCBI Taxonomy" id="1629"/>
    <lineage>
        <taxon>Bacteria</taxon>
        <taxon>Bacillati</taxon>
        <taxon>Bacillota</taxon>
        <taxon>Bacilli</taxon>
        <taxon>Lactobacillales</taxon>
        <taxon>Lactobacillaceae</taxon>
        <taxon>Weissella</taxon>
    </lineage>
</organism>
<evidence type="ECO:0000256" key="5">
    <source>
        <dbReference type="ARBA" id="ARBA00022898"/>
    </source>
</evidence>
<evidence type="ECO:0000256" key="2">
    <source>
        <dbReference type="ARBA" id="ARBA00007441"/>
    </source>
</evidence>
<dbReference type="AlphaFoldDB" id="A0A0R2H6D0"/>
<sequence length="395" mass="42774">MPEVKPSLANQHNQQLANVLPSPIRVIDAEFSEIAGLIKLTLGEPDFAVPEHIKQAAKRDIDNDDSHYAQPAGHLELREAISNYLVNRFQAPRYDPNNEIAVTVGASEALFATMSGLFNPGEKIIIPTPSFPMYDAIAKILGLEIVGLSTAPDYRLTPEKLAPVLEANPDAKGILINYPSNPTGVTYDEAEVSALAELLGQRDMVVISDEIYAELCFDGPHTTMSKLLPEQTILVSGLSKSHAMTGYRVGYVAGPQALMQHVTKMHQFLVTTAPGPMMAAADEALNNGLQDAEEMRDAYQARRDIVQSGLEAAGFTVARPSGAFYIFAKIPEAIGMDDMAFVRDLAKEALVGVAPGLIFGEGGEGNIRLSYAASTEDLEESMRRIQAYMAKKLQA</sequence>
<dbReference type="InterPro" id="IPR015424">
    <property type="entry name" value="PyrdxlP-dep_Trfase"/>
</dbReference>
<keyword evidence="9" id="KW-1185">Reference proteome</keyword>
<evidence type="ECO:0000313" key="8">
    <source>
        <dbReference type="EMBL" id="KRN47174.1"/>
    </source>
</evidence>
<dbReference type="GO" id="GO:0006520">
    <property type="term" value="P:amino acid metabolic process"/>
    <property type="evidence" value="ECO:0007669"/>
    <property type="project" value="InterPro"/>
</dbReference>
<dbReference type="InterPro" id="IPR004838">
    <property type="entry name" value="NHTrfase_class1_PyrdxlP-BS"/>
</dbReference>
<dbReference type="CDD" id="cd00609">
    <property type="entry name" value="AAT_like"/>
    <property type="match status" value="1"/>
</dbReference>
<dbReference type="SUPFAM" id="SSF53383">
    <property type="entry name" value="PLP-dependent transferases"/>
    <property type="match status" value="1"/>
</dbReference>